<proteinExistence type="inferred from homology"/>
<evidence type="ECO:0000256" key="2">
    <source>
        <dbReference type="ARBA" id="ARBA00022630"/>
    </source>
</evidence>
<evidence type="ECO:0000256" key="4">
    <source>
        <dbReference type="ARBA" id="ARBA00023002"/>
    </source>
</evidence>
<dbReference type="InterPro" id="IPR050346">
    <property type="entry name" value="FMO-like"/>
</dbReference>
<gene>
    <name evidence="6" type="ORF">CTI12_AA264570</name>
</gene>
<dbReference type="EMBL" id="PKPP01002796">
    <property type="protein sequence ID" value="PWA73065.1"/>
    <property type="molecule type" value="Genomic_DNA"/>
</dbReference>
<dbReference type="Gene3D" id="3.50.50.60">
    <property type="entry name" value="FAD/NAD(P)-binding domain"/>
    <property type="match status" value="1"/>
</dbReference>
<keyword evidence="7" id="KW-1185">Reference proteome</keyword>
<name>A0A2U1NHS2_ARTAN</name>
<dbReference type="STRING" id="35608.A0A2U1NHS2"/>
<evidence type="ECO:0000256" key="3">
    <source>
        <dbReference type="ARBA" id="ARBA00022827"/>
    </source>
</evidence>
<evidence type="ECO:0000313" key="7">
    <source>
        <dbReference type="Proteomes" id="UP000245207"/>
    </source>
</evidence>
<reference evidence="6 7" key="1">
    <citation type="journal article" date="2018" name="Mol. Plant">
        <title>The genome of Artemisia annua provides insight into the evolution of Asteraceae family and artemisinin biosynthesis.</title>
        <authorList>
            <person name="Shen Q."/>
            <person name="Zhang L."/>
            <person name="Liao Z."/>
            <person name="Wang S."/>
            <person name="Yan T."/>
            <person name="Shi P."/>
            <person name="Liu M."/>
            <person name="Fu X."/>
            <person name="Pan Q."/>
            <person name="Wang Y."/>
            <person name="Lv Z."/>
            <person name="Lu X."/>
            <person name="Zhang F."/>
            <person name="Jiang W."/>
            <person name="Ma Y."/>
            <person name="Chen M."/>
            <person name="Hao X."/>
            <person name="Li L."/>
            <person name="Tang Y."/>
            <person name="Lv G."/>
            <person name="Zhou Y."/>
            <person name="Sun X."/>
            <person name="Brodelius P.E."/>
            <person name="Rose J.K.C."/>
            <person name="Tang K."/>
        </authorList>
    </citation>
    <scope>NUCLEOTIDE SEQUENCE [LARGE SCALE GENOMIC DNA]</scope>
    <source>
        <strain evidence="7">cv. Huhao1</strain>
        <tissue evidence="6">Leaf</tissue>
    </source>
</reference>
<keyword evidence="4 5" id="KW-0560">Oxidoreductase</keyword>
<dbReference type="OrthoDB" id="66881at2759"/>
<dbReference type="PANTHER" id="PTHR23023">
    <property type="entry name" value="DIMETHYLANILINE MONOOXYGENASE"/>
    <property type="match status" value="1"/>
</dbReference>
<evidence type="ECO:0000256" key="1">
    <source>
        <dbReference type="ARBA" id="ARBA00009183"/>
    </source>
</evidence>
<keyword evidence="5 6" id="KW-0503">Monooxygenase</keyword>
<dbReference type="Proteomes" id="UP000245207">
    <property type="component" value="Unassembled WGS sequence"/>
</dbReference>
<organism evidence="6 7">
    <name type="scientific">Artemisia annua</name>
    <name type="common">Sweet wormwood</name>
    <dbReference type="NCBI Taxonomy" id="35608"/>
    <lineage>
        <taxon>Eukaryota</taxon>
        <taxon>Viridiplantae</taxon>
        <taxon>Streptophyta</taxon>
        <taxon>Embryophyta</taxon>
        <taxon>Tracheophyta</taxon>
        <taxon>Spermatophyta</taxon>
        <taxon>Magnoliopsida</taxon>
        <taxon>eudicotyledons</taxon>
        <taxon>Gunneridae</taxon>
        <taxon>Pentapetalae</taxon>
        <taxon>asterids</taxon>
        <taxon>campanulids</taxon>
        <taxon>Asterales</taxon>
        <taxon>Asteraceae</taxon>
        <taxon>Asteroideae</taxon>
        <taxon>Anthemideae</taxon>
        <taxon>Artemisiinae</taxon>
        <taxon>Artemisia</taxon>
    </lineage>
</organism>
<dbReference type="GO" id="GO:0050661">
    <property type="term" value="F:NADP binding"/>
    <property type="evidence" value="ECO:0007669"/>
    <property type="project" value="InterPro"/>
</dbReference>
<keyword evidence="2 5" id="KW-0285">Flavoprotein</keyword>
<keyword evidence="3 5" id="KW-0274">FAD</keyword>
<dbReference type="InterPro" id="IPR036188">
    <property type="entry name" value="FAD/NAD-bd_sf"/>
</dbReference>
<dbReference type="GO" id="GO:0050660">
    <property type="term" value="F:flavin adenine dinucleotide binding"/>
    <property type="evidence" value="ECO:0007669"/>
    <property type="project" value="InterPro"/>
</dbReference>
<dbReference type="Pfam" id="PF00743">
    <property type="entry name" value="FMO-like"/>
    <property type="match status" value="1"/>
</dbReference>
<evidence type="ECO:0000256" key="5">
    <source>
        <dbReference type="RuleBase" id="RU361177"/>
    </source>
</evidence>
<protein>
    <recommendedName>
        <fullName evidence="5">Flavin-containing monooxygenase</fullName>
        <ecNumber evidence="5">1.-.-.-</ecNumber>
    </recommendedName>
</protein>
<sequence>MDMQNRTIIAIIIMECQSRWIAQALSRKVYLPSEEDMLSDVERYYEEMKEKGLSEESTHQGIQADYMEWVFAQTGMAMEHYIKDMIEYLIHCIATAGIDGYMEAFSQKYGI</sequence>
<evidence type="ECO:0000313" key="6">
    <source>
        <dbReference type="EMBL" id="PWA73065.1"/>
    </source>
</evidence>
<comment type="caution">
    <text evidence="6">The sequence shown here is derived from an EMBL/GenBank/DDBJ whole genome shotgun (WGS) entry which is preliminary data.</text>
</comment>
<dbReference type="EC" id="1.-.-.-" evidence="5"/>
<dbReference type="InterPro" id="IPR020946">
    <property type="entry name" value="Flavin_mOase-like"/>
</dbReference>
<dbReference type="AlphaFoldDB" id="A0A2U1NHS2"/>
<comment type="cofactor">
    <cofactor evidence="5">
        <name>FAD</name>
        <dbReference type="ChEBI" id="CHEBI:57692"/>
    </cofactor>
</comment>
<accession>A0A2U1NHS2</accession>
<comment type="similarity">
    <text evidence="1 5">Belongs to the FMO family.</text>
</comment>
<dbReference type="GO" id="GO:0004499">
    <property type="term" value="F:N,N-dimethylaniline monooxygenase activity"/>
    <property type="evidence" value="ECO:0007669"/>
    <property type="project" value="InterPro"/>
</dbReference>